<sequence>MRTIEITSKNLEEDIFDTPREYPGVNLGWVANITLAASSRPAARQSRLRARGRSGMRARGGLLVSPLRRPRFVSIVLARYAEIYKQQPYITRRYSTTKGRGKLTLGLSHHVTNLSISFLYSLSSSFKIRPCKVVSSANFKRDDDDDDDDEDEDDDDNYDVDYEGNDDGDNNDDGYCDFNDNDDDGDDDDDGDYDDYDDDDDDDVDDYDDNQTHLHVGQTMLAFC</sequence>
<organism evidence="2 3">
    <name type="scientific">Elysia marginata</name>
    <dbReference type="NCBI Taxonomy" id="1093978"/>
    <lineage>
        <taxon>Eukaryota</taxon>
        <taxon>Metazoa</taxon>
        <taxon>Spiralia</taxon>
        <taxon>Lophotrochozoa</taxon>
        <taxon>Mollusca</taxon>
        <taxon>Gastropoda</taxon>
        <taxon>Heterobranchia</taxon>
        <taxon>Euthyneura</taxon>
        <taxon>Panpulmonata</taxon>
        <taxon>Sacoglossa</taxon>
        <taxon>Placobranchoidea</taxon>
        <taxon>Plakobranchidae</taxon>
        <taxon>Elysia</taxon>
    </lineage>
</organism>
<keyword evidence="3" id="KW-1185">Reference proteome</keyword>
<evidence type="ECO:0000313" key="3">
    <source>
        <dbReference type="Proteomes" id="UP000762676"/>
    </source>
</evidence>
<dbReference type="EMBL" id="BMAT01002323">
    <property type="protein sequence ID" value="GFS04705.1"/>
    <property type="molecule type" value="Genomic_DNA"/>
</dbReference>
<evidence type="ECO:0000256" key="1">
    <source>
        <dbReference type="SAM" id="MobiDB-lite"/>
    </source>
</evidence>
<comment type="caution">
    <text evidence="2">The sequence shown here is derived from an EMBL/GenBank/DDBJ whole genome shotgun (WGS) entry which is preliminary data.</text>
</comment>
<dbReference type="Proteomes" id="UP000762676">
    <property type="component" value="Unassembled WGS sequence"/>
</dbReference>
<protein>
    <submittedName>
        <fullName evidence="2">Uncharacterized protein</fullName>
    </submittedName>
</protein>
<accession>A0AAV4I496</accession>
<feature type="region of interest" description="Disordered" evidence="1">
    <location>
        <begin position="138"/>
        <end position="211"/>
    </location>
</feature>
<proteinExistence type="predicted"/>
<reference evidence="2 3" key="1">
    <citation type="journal article" date="2021" name="Elife">
        <title>Chloroplast acquisition without the gene transfer in kleptoplastic sea slugs, Plakobranchus ocellatus.</title>
        <authorList>
            <person name="Maeda T."/>
            <person name="Takahashi S."/>
            <person name="Yoshida T."/>
            <person name="Shimamura S."/>
            <person name="Takaki Y."/>
            <person name="Nagai Y."/>
            <person name="Toyoda A."/>
            <person name="Suzuki Y."/>
            <person name="Arimoto A."/>
            <person name="Ishii H."/>
            <person name="Satoh N."/>
            <person name="Nishiyama T."/>
            <person name="Hasebe M."/>
            <person name="Maruyama T."/>
            <person name="Minagawa J."/>
            <person name="Obokata J."/>
            <person name="Shigenobu S."/>
        </authorList>
    </citation>
    <scope>NUCLEOTIDE SEQUENCE [LARGE SCALE GENOMIC DNA]</scope>
</reference>
<dbReference type="AlphaFoldDB" id="A0AAV4I496"/>
<evidence type="ECO:0000313" key="2">
    <source>
        <dbReference type="EMBL" id="GFS04705.1"/>
    </source>
</evidence>
<feature type="compositionally biased region" description="Acidic residues" evidence="1">
    <location>
        <begin position="143"/>
        <end position="209"/>
    </location>
</feature>
<name>A0AAV4I496_9GAST</name>
<gene>
    <name evidence="2" type="ORF">ElyMa_001182500</name>
</gene>